<dbReference type="RefSeq" id="WP_190450178.1">
    <property type="nucleotide sequence ID" value="NZ_JAMPLM010000047.1"/>
</dbReference>
<evidence type="ECO:0000256" key="1">
    <source>
        <dbReference type="SAM" id="MobiDB-lite"/>
    </source>
</evidence>
<comment type="caution">
    <text evidence="2">The sequence shown here is derived from an EMBL/GenBank/DDBJ whole genome shotgun (WGS) entry which is preliminary data.</text>
</comment>
<dbReference type="Proteomes" id="UP001476950">
    <property type="component" value="Unassembled WGS sequence"/>
</dbReference>
<name>A0ABV0KUJ9_9CYAN</name>
<evidence type="ECO:0008006" key="4">
    <source>
        <dbReference type="Google" id="ProtNLM"/>
    </source>
</evidence>
<organism evidence="2 3">
    <name type="scientific">Stenomitos frigidus AS-A4</name>
    <dbReference type="NCBI Taxonomy" id="2933935"/>
    <lineage>
        <taxon>Bacteria</taxon>
        <taxon>Bacillati</taxon>
        <taxon>Cyanobacteriota</taxon>
        <taxon>Cyanophyceae</taxon>
        <taxon>Leptolyngbyales</taxon>
        <taxon>Leptolyngbyaceae</taxon>
        <taxon>Stenomitos</taxon>
    </lineage>
</organism>
<keyword evidence="3" id="KW-1185">Reference proteome</keyword>
<dbReference type="EMBL" id="JAMPLM010000047">
    <property type="protein sequence ID" value="MEP1061889.1"/>
    <property type="molecule type" value="Genomic_DNA"/>
</dbReference>
<proteinExistence type="predicted"/>
<evidence type="ECO:0000313" key="2">
    <source>
        <dbReference type="EMBL" id="MEP1061889.1"/>
    </source>
</evidence>
<sequence>MKDLNWFYRMSFLSFLWVTVNAISAQAEPASLFKPIVDDIQRQLPNGLKMRLPAYLPHEALALHPFVQANAKGLQVYLSPEANCKQPQCSVGGIAVFTQEGFSPWSRQLEKGTPVSLPNGIQGYYLALGKAKDADHYVLWQQDGFGFVLGTDRHSISQQELIQIAASTVVEPPLGGLEQGANVLIPGQPNVTGGTPVTRPFPQQPSLPY</sequence>
<feature type="region of interest" description="Disordered" evidence="1">
    <location>
        <begin position="190"/>
        <end position="209"/>
    </location>
</feature>
<reference evidence="2 3" key="1">
    <citation type="submission" date="2022-04" db="EMBL/GenBank/DDBJ databases">
        <title>Positive selection, recombination, and allopatry shape intraspecific diversity of widespread and dominant cyanobacteria.</title>
        <authorList>
            <person name="Wei J."/>
            <person name="Shu W."/>
            <person name="Hu C."/>
        </authorList>
    </citation>
    <scope>NUCLEOTIDE SEQUENCE [LARGE SCALE GENOMIC DNA]</scope>
    <source>
        <strain evidence="2 3">AS-A4</strain>
    </source>
</reference>
<accession>A0ABV0KUJ9</accession>
<evidence type="ECO:0000313" key="3">
    <source>
        <dbReference type="Proteomes" id="UP001476950"/>
    </source>
</evidence>
<protein>
    <recommendedName>
        <fullName evidence="4">DUF4367 domain-containing protein</fullName>
    </recommendedName>
</protein>
<gene>
    <name evidence="2" type="ORF">NDI38_26300</name>
</gene>